<reference evidence="1" key="1">
    <citation type="journal article" date="2015" name="Nature">
        <title>Complex archaea that bridge the gap between prokaryotes and eukaryotes.</title>
        <authorList>
            <person name="Spang A."/>
            <person name="Saw J.H."/>
            <person name="Jorgensen S.L."/>
            <person name="Zaremba-Niedzwiedzka K."/>
            <person name="Martijn J."/>
            <person name="Lind A.E."/>
            <person name="van Eijk R."/>
            <person name="Schleper C."/>
            <person name="Guy L."/>
            <person name="Ettema T.J."/>
        </authorList>
    </citation>
    <scope>NUCLEOTIDE SEQUENCE</scope>
</reference>
<protein>
    <submittedName>
        <fullName evidence="1">Uncharacterized protein</fullName>
    </submittedName>
</protein>
<dbReference type="AlphaFoldDB" id="A0A0F9TBU7"/>
<dbReference type="EMBL" id="LAZR01001791">
    <property type="protein sequence ID" value="KKN38973.1"/>
    <property type="molecule type" value="Genomic_DNA"/>
</dbReference>
<accession>A0A0F9TBU7</accession>
<evidence type="ECO:0000313" key="1">
    <source>
        <dbReference type="EMBL" id="KKN38973.1"/>
    </source>
</evidence>
<organism evidence="1">
    <name type="scientific">marine sediment metagenome</name>
    <dbReference type="NCBI Taxonomy" id="412755"/>
    <lineage>
        <taxon>unclassified sequences</taxon>
        <taxon>metagenomes</taxon>
        <taxon>ecological metagenomes</taxon>
    </lineage>
</organism>
<proteinExistence type="predicted"/>
<name>A0A0F9TBU7_9ZZZZ</name>
<gene>
    <name evidence="1" type="ORF">LCGC14_0748170</name>
</gene>
<sequence length="192" mass="20390">MEINKLTDIRGVVAVMDIPEGRFVAIAANIAGTHNFGSRADLPGARLPETAAEAALARYPATWRVPDQTLPMYIPSPEVEFSLRRGGFDQSPNLPLTGTTVHLTWPGQKHGVTIPSGTLCLAFGQGSFTFPSGQYIYDSTLETPGTAVTVANIGDDGLADAGKPMAGSSEVVGYTERYDSDSGELEIRTFSP</sequence>
<comment type="caution">
    <text evidence="1">The sequence shown here is derived from an EMBL/GenBank/DDBJ whole genome shotgun (WGS) entry which is preliminary data.</text>
</comment>